<dbReference type="GO" id="GO:0004045">
    <property type="term" value="F:peptidyl-tRNA hydrolase activity"/>
    <property type="evidence" value="ECO:0007669"/>
    <property type="project" value="TreeGrafter"/>
</dbReference>
<reference evidence="2 3" key="1">
    <citation type="submission" date="2016-11" db="EMBL/GenBank/DDBJ databases">
        <authorList>
            <person name="Jaros S."/>
            <person name="Januszkiewicz K."/>
            <person name="Wedrychowicz H."/>
        </authorList>
    </citation>
    <scope>NUCLEOTIDE SEQUENCE [LARGE SCALE GENOMIC DNA]</scope>
    <source>
        <strain evidence="2 3">DSM 25660</strain>
    </source>
</reference>
<dbReference type="SUPFAM" id="SSF110916">
    <property type="entry name" value="Peptidyl-tRNA hydrolase domain-like"/>
    <property type="match status" value="1"/>
</dbReference>
<dbReference type="InterPro" id="IPR000352">
    <property type="entry name" value="Pep_chain_release_fac_I"/>
</dbReference>
<dbReference type="GO" id="GO:0072344">
    <property type="term" value="P:rescue of stalled ribosome"/>
    <property type="evidence" value="ECO:0007669"/>
    <property type="project" value="TreeGrafter"/>
</dbReference>
<dbReference type="RefSeq" id="WP_073362030.1">
    <property type="nucleotide sequence ID" value="NZ_FQVQ01000003.1"/>
</dbReference>
<accession>A0A1M4YSX4</accession>
<dbReference type="GO" id="GO:0003747">
    <property type="term" value="F:translation release factor activity"/>
    <property type="evidence" value="ECO:0007669"/>
    <property type="project" value="InterPro"/>
</dbReference>
<sequence length="133" mass="14849">MNASQLLAELQFKAVRSSGAGGQNVNKVASKAVLIWDVQASQAVDAQEKVRILEKLASRISNEGWLQITSEADRSQLKNRLNAEKKLLRLVAQALEVPKPRKATNIPFSVKMERLAAKKSKSEIKQNRRKPNF</sequence>
<evidence type="ECO:0000259" key="1">
    <source>
        <dbReference type="Pfam" id="PF00472"/>
    </source>
</evidence>
<dbReference type="GO" id="GO:0043022">
    <property type="term" value="F:ribosome binding"/>
    <property type="evidence" value="ECO:0007669"/>
    <property type="project" value="TreeGrafter"/>
</dbReference>
<protein>
    <submittedName>
        <fullName evidence="2">Ribosome-associated protein</fullName>
    </submittedName>
</protein>
<dbReference type="Pfam" id="PF00472">
    <property type="entry name" value="RF-1"/>
    <property type="match status" value="1"/>
</dbReference>
<dbReference type="Gene3D" id="3.30.160.20">
    <property type="match status" value="1"/>
</dbReference>
<proteinExistence type="predicted"/>
<dbReference type="EMBL" id="FQVQ01000003">
    <property type="protein sequence ID" value="SHF08582.1"/>
    <property type="molecule type" value="Genomic_DNA"/>
</dbReference>
<feature type="domain" description="Prokaryotic-type class I peptide chain release factors" evidence="1">
    <location>
        <begin position="8"/>
        <end position="128"/>
    </location>
</feature>
<dbReference type="OrthoDB" id="9815709at2"/>
<evidence type="ECO:0000313" key="2">
    <source>
        <dbReference type="EMBL" id="SHF08582.1"/>
    </source>
</evidence>
<evidence type="ECO:0000313" key="3">
    <source>
        <dbReference type="Proteomes" id="UP000184147"/>
    </source>
</evidence>
<dbReference type="PANTHER" id="PTHR47814:SF1">
    <property type="entry name" value="PEPTIDYL-TRNA HYDROLASE ARFB"/>
    <property type="match status" value="1"/>
</dbReference>
<dbReference type="NCBIfam" id="NF006718">
    <property type="entry name" value="PRK09256.1"/>
    <property type="match status" value="1"/>
</dbReference>
<dbReference type="Proteomes" id="UP000184147">
    <property type="component" value="Unassembled WGS sequence"/>
</dbReference>
<keyword evidence="3" id="KW-1185">Reference proteome</keyword>
<dbReference type="STRING" id="1124188.SAMN05444377_103209"/>
<name>A0A1M4YSX4_9FLAO</name>
<organism evidence="2 3">
    <name type="scientific">Flavobacterium fontis</name>
    <dbReference type="NCBI Taxonomy" id="1124188"/>
    <lineage>
        <taxon>Bacteria</taxon>
        <taxon>Pseudomonadati</taxon>
        <taxon>Bacteroidota</taxon>
        <taxon>Flavobacteriia</taxon>
        <taxon>Flavobacteriales</taxon>
        <taxon>Flavobacteriaceae</taxon>
        <taxon>Flavobacterium</taxon>
    </lineage>
</organism>
<gene>
    <name evidence="2" type="ORF">SAMN05444377_103209</name>
</gene>
<dbReference type="PANTHER" id="PTHR47814">
    <property type="entry name" value="PEPTIDYL-TRNA HYDROLASE ARFB"/>
    <property type="match status" value="1"/>
</dbReference>
<dbReference type="AlphaFoldDB" id="A0A1M4YSX4"/>